<accession>A0AAW1VGE2</accession>
<dbReference type="AlphaFoldDB" id="A0AAW1VGE2"/>
<feature type="region of interest" description="Disordered" evidence="1">
    <location>
        <begin position="32"/>
        <end position="84"/>
    </location>
</feature>
<protein>
    <submittedName>
        <fullName evidence="2">Uncharacterized protein</fullName>
    </submittedName>
</protein>
<dbReference type="InterPro" id="IPR025663">
    <property type="entry name" value="AKAP_28"/>
</dbReference>
<dbReference type="Pfam" id="PF14469">
    <property type="entry name" value="AKAP28"/>
    <property type="match status" value="1"/>
</dbReference>
<organism evidence="2 3">
    <name type="scientific">Henosepilachna vigintioctopunctata</name>
    <dbReference type="NCBI Taxonomy" id="420089"/>
    <lineage>
        <taxon>Eukaryota</taxon>
        <taxon>Metazoa</taxon>
        <taxon>Ecdysozoa</taxon>
        <taxon>Arthropoda</taxon>
        <taxon>Hexapoda</taxon>
        <taxon>Insecta</taxon>
        <taxon>Pterygota</taxon>
        <taxon>Neoptera</taxon>
        <taxon>Endopterygota</taxon>
        <taxon>Coleoptera</taxon>
        <taxon>Polyphaga</taxon>
        <taxon>Cucujiformia</taxon>
        <taxon>Coccinelloidea</taxon>
        <taxon>Coccinellidae</taxon>
        <taxon>Epilachninae</taxon>
        <taxon>Epilachnini</taxon>
        <taxon>Henosepilachna</taxon>
    </lineage>
</organism>
<dbReference type="EMBL" id="JARQZJ010000132">
    <property type="protein sequence ID" value="KAK9892132.1"/>
    <property type="molecule type" value="Genomic_DNA"/>
</dbReference>
<name>A0AAW1VGE2_9CUCU</name>
<comment type="caution">
    <text evidence="2">The sequence shown here is derived from an EMBL/GenBank/DDBJ whole genome shotgun (WGS) entry which is preliminary data.</text>
</comment>
<feature type="compositionally biased region" description="Low complexity" evidence="1">
    <location>
        <begin position="56"/>
        <end position="66"/>
    </location>
</feature>
<sequence length="217" mass="24638">MAGQMKQKNVSLEDIDELTYMLTLGLRETTQSVFETRRRSSWLPTKKLSVDTDKLPQPAEAQPAEPNHSTESADDEYEDDETSEVSITDKIKCMKYGDVENFADVFVCEILDVSIDVCEKLFEAAICGEDDNLLTEIPCVCQSSLSLGDSIGSGPEHSDSSMEEFSGWPTIKEFTIRGAKKKIMEFMNSWHFVEDWKYTVYYIASHSDMVSDYNLFQ</sequence>
<feature type="non-terminal residue" evidence="2">
    <location>
        <position position="217"/>
    </location>
</feature>
<gene>
    <name evidence="2" type="ORF">WA026_018331</name>
</gene>
<evidence type="ECO:0000256" key="1">
    <source>
        <dbReference type="SAM" id="MobiDB-lite"/>
    </source>
</evidence>
<dbReference type="Proteomes" id="UP001431783">
    <property type="component" value="Unassembled WGS sequence"/>
</dbReference>
<keyword evidence="3" id="KW-1185">Reference proteome</keyword>
<reference evidence="2 3" key="1">
    <citation type="submission" date="2023-03" db="EMBL/GenBank/DDBJ databases">
        <title>Genome insight into feeding habits of ladybird beetles.</title>
        <authorList>
            <person name="Li H.-S."/>
            <person name="Huang Y.-H."/>
            <person name="Pang H."/>
        </authorList>
    </citation>
    <scope>NUCLEOTIDE SEQUENCE [LARGE SCALE GENOMIC DNA]</scope>
    <source>
        <strain evidence="2">SYSU_2023b</strain>
        <tissue evidence="2">Whole body</tissue>
    </source>
</reference>
<proteinExistence type="predicted"/>
<feature type="compositionally biased region" description="Acidic residues" evidence="1">
    <location>
        <begin position="72"/>
        <end position="83"/>
    </location>
</feature>
<evidence type="ECO:0000313" key="3">
    <source>
        <dbReference type="Proteomes" id="UP001431783"/>
    </source>
</evidence>
<evidence type="ECO:0000313" key="2">
    <source>
        <dbReference type="EMBL" id="KAK9892132.1"/>
    </source>
</evidence>